<feature type="compositionally biased region" description="Pro residues" evidence="3">
    <location>
        <begin position="104"/>
        <end position="117"/>
    </location>
</feature>
<evidence type="ECO:0000259" key="6">
    <source>
        <dbReference type="PROSITE" id="PS50219"/>
    </source>
</evidence>
<dbReference type="Gene3D" id="2.30.29.30">
    <property type="entry name" value="Pleckstrin-homology domain (PH domain)/Phosphotyrosine-binding domain (PTB)"/>
    <property type="match status" value="1"/>
</dbReference>
<feature type="compositionally biased region" description="Low complexity" evidence="3">
    <location>
        <begin position="1943"/>
        <end position="1958"/>
    </location>
</feature>
<dbReference type="SMART" id="SM00325">
    <property type="entry name" value="RhoGEF"/>
    <property type="match status" value="2"/>
</dbReference>
<proteinExistence type="predicted"/>
<dbReference type="PROSITE" id="PS50219">
    <property type="entry name" value="CNH"/>
    <property type="match status" value="1"/>
</dbReference>
<evidence type="ECO:0000259" key="5">
    <source>
        <dbReference type="PROSITE" id="PS50010"/>
    </source>
</evidence>
<keyword evidence="1" id="KW-0597">Phosphoprotein</keyword>
<dbReference type="Pfam" id="PF15405">
    <property type="entry name" value="PH_5"/>
    <property type="match status" value="1"/>
</dbReference>
<feature type="compositionally biased region" description="Basic and acidic residues" evidence="3">
    <location>
        <begin position="552"/>
        <end position="566"/>
    </location>
</feature>
<dbReference type="InterPro" id="IPR035899">
    <property type="entry name" value="DBL_dom_sf"/>
</dbReference>
<dbReference type="EMBL" id="KV700122">
    <property type="protein sequence ID" value="OCF37676.1"/>
    <property type="molecule type" value="Genomic_DNA"/>
</dbReference>
<dbReference type="PANTHER" id="PTHR46572:SF1">
    <property type="entry name" value="RHO1 GUANINE NUCLEOTIDE EXCHANGE FACTOR TUS1"/>
    <property type="match status" value="1"/>
</dbReference>
<dbReference type="SUPFAM" id="SSF50729">
    <property type="entry name" value="PH domain-like"/>
    <property type="match status" value="1"/>
</dbReference>
<feature type="region of interest" description="Disordered" evidence="3">
    <location>
        <begin position="1921"/>
        <end position="1978"/>
    </location>
</feature>
<feature type="region of interest" description="Disordered" evidence="3">
    <location>
        <begin position="387"/>
        <end position="414"/>
    </location>
</feature>
<feature type="domain" description="DH" evidence="5">
    <location>
        <begin position="782"/>
        <end position="972"/>
    </location>
</feature>
<dbReference type="InterPro" id="IPR011993">
    <property type="entry name" value="PH-like_dom_sf"/>
</dbReference>
<evidence type="ECO:0000256" key="3">
    <source>
        <dbReference type="SAM" id="MobiDB-lite"/>
    </source>
</evidence>
<feature type="domain" description="PH" evidence="4">
    <location>
        <begin position="1239"/>
        <end position="1387"/>
    </location>
</feature>
<feature type="region of interest" description="Disordered" evidence="3">
    <location>
        <begin position="1"/>
        <end position="314"/>
    </location>
</feature>
<dbReference type="InterPro" id="IPR001849">
    <property type="entry name" value="PH_domain"/>
</dbReference>
<dbReference type="InterPro" id="IPR052233">
    <property type="entry name" value="Rho-type_GEFs"/>
</dbReference>
<feature type="compositionally biased region" description="Polar residues" evidence="3">
    <location>
        <begin position="538"/>
        <end position="549"/>
    </location>
</feature>
<feature type="compositionally biased region" description="Polar residues" evidence="3">
    <location>
        <begin position="1"/>
        <end position="17"/>
    </location>
</feature>
<feature type="compositionally biased region" description="Low complexity" evidence="3">
    <location>
        <begin position="259"/>
        <end position="294"/>
    </location>
</feature>
<reference evidence="8" key="2">
    <citation type="submission" date="2013-12" db="EMBL/GenBank/DDBJ databases">
        <title>Evolution of pathogenesis and genome organization in the Tremellales.</title>
        <authorList>
            <person name="Cuomo C."/>
            <person name="Litvintseva A."/>
            <person name="Heitman J."/>
            <person name="Chen Y."/>
            <person name="Sun S."/>
            <person name="Springer D."/>
            <person name="Dromer F."/>
            <person name="Young S."/>
            <person name="Zeng Q."/>
            <person name="Chapman S."/>
            <person name="Gujja S."/>
            <person name="Saif S."/>
            <person name="Birren B."/>
        </authorList>
    </citation>
    <scope>NUCLEOTIDE SEQUENCE [LARGE SCALE GENOMIC DNA]</scope>
    <source>
        <strain evidence="8">BCC8398</strain>
    </source>
</reference>
<accession>A0A1B9H324</accession>
<dbReference type="CDD" id="cd00160">
    <property type="entry name" value="RhoGEF"/>
    <property type="match status" value="1"/>
</dbReference>
<gene>
    <name evidence="7" type="ORF">I316_00803</name>
</gene>
<dbReference type="PANTHER" id="PTHR46572">
    <property type="entry name" value="RHO1 GDP-GTP EXCHANGE PROTEIN 1-RELATED"/>
    <property type="match status" value="1"/>
</dbReference>
<protein>
    <recommendedName>
        <fullName evidence="9">Rho guanyl-nucleotide exchange factor</fullName>
    </recommendedName>
</protein>
<feature type="compositionally biased region" description="Low complexity" evidence="3">
    <location>
        <begin position="24"/>
        <end position="40"/>
    </location>
</feature>
<dbReference type="PROSITE" id="PS50003">
    <property type="entry name" value="PH_DOMAIN"/>
    <property type="match status" value="1"/>
</dbReference>
<evidence type="ECO:0000313" key="8">
    <source>
        <dbReference type="Proteomes" id="UP000092666"/>
    </source>
</evidence>
<feature type="compositionally biased region" description="Polar residues" evidence="3">
    <location>
        <begin position="84"/>
        <end position="98"/>
    </location>
</feature>
<sequence>MSNLPSTPSKAPSSPITPNRRHGLVSPSLPVPPSQSTQQQYDDLIGSSAYNRPSEARSKGSTGLGPGLPRLPSGGLNEFGYVDPSQQARSITPSNSMSGRRPLPAQPTPPNLPPNPYPSFGAPPSGAALTSAPSNGSIGSLGRRALPTPPSQSSSSGGPPPPPPARPQGGRALPAIPPVARHRTASGPGLPDADAPPPPPPPRPSQPYASSSIVPPPRGSSQSTAPISRHPSEKAYGHVNDNLPTVPSTSLSSAVRQGVSPSPSRSPSQARSVAPSLALSSSSTNVSRSPSQSTQATSIDTFHSHKHNKSEDDSWLPILERFGDLGTVEERPYGDRTTNHGEIGDTLNLAPPSVIGEASSGRGTPTQRDWFAEPPSLAHLEGRANRNRAASAATIGPGGEAFPTTPKGDDRRFQEQGGILGAPFEQHHQRGHSPIQSASGVSFPVPQLQSQRLNSPPADEETWSSGETVPGQVHREDSGRSASTDYSITASDADAQSISALSSRSDIIGNTPHRQASVTSSLHPASISSRATRRSADLPTSWQEQTQQPAHWVERKLQIHQSHRDEFDEDGGPSGYDEDDDWDEEAEEEIDVNEIRFFQPAFVSEMALQLRDKVERGRHIKAGIAWVGSFTGKDIVTTIQNLLPPHTRENSADRRFAHSFALSLQNQLWFVEVDWDIKPLRDSSDDVFRFMGEMEGMGSGGDALTTELPKGLMTMATRCYSPSCTGDFRCYSPRCPNKTNPNTFLEKIDTTALPTPSSVRHGDWKEDVDPMILRDLDLKQMARQNVIRQALSSEVAYDADLTAMEKLFIEGLRNADPPVIRDEYRRERFIHEVFNNALELREACRRLIEEFAIRMREQPVILFVGDLFLQAATEFRNIYPEYTGRLPQAEAALTKEMDENPDFRLFVERVIRENDRRRDIKYLITRPSTQLQRYPAVLEGILNATDADDPDRDFLYQALQSIQNLSSLSQLKLFHASKGRGPAGKLQWFDLVPEEQRAGMEKKEQKRQMQIWELIQGEMEYVADLETIETLFVNGLRLAEPAVIDRNRLDVFLDEAFHNYRSLLEVHSRLLENLQFRQLEQHPHFGMISDLIFDAALNWQEAYMEYVTHYPIAKAKVQEEEGRNPKFAAFLQRCLKDPAANRQDVYHFINRPIPRLLRYNLLLADILKSLKEVGPPDHPDIEQIPQVMEVITDLGKATQKGVAVNESKVELWGFQHTLDGSRFGPRMVKDLDLAHPMRELIHKGRVFRQPEGSIGGSWTELIVLLFDHYLVLTKPERSTRSSRKEHRQVRYIINRRPIPLELLSLGQFNDAPRQRNSGRLFGVGGGGGSDAAQDGVTDTSNDKDNRTVYPFSISFIGQGQLGGSYTLWADSASAREEWKEKLQHAKVLRIEVNDAGKVFEMLPLAENTFYMAPNYAVPKEKEDRYTGRVTCSCPFTTSDGRSLVAVGCQDGVWIGVQGEPQSLRKVLHVKAVGNIAVLEEFSMFLVLSDKVLFAYHLEALVPSAGQRGYKTAPERVNQPRDDVNYFTVGRLDGRTLVVLMKRETTQSVFKIMEPVLNRSMEDTRQRRGFPNFLGKGTDWFRPYKMFYLPAEVYGLHFLKHKMAIVCSKGFEIMDLTDLKGGSIPIFDPAKIREKPMLGELQRKCEAGKPLGMFRSTETEFLLCYDSFGLYVDRHGEPNRDCRAIEWEGRPDSIGFHPPYLLLISAPFIEIRHINTAKLLQIYTGSDLRLTWDGSGGQRDQPIDNPGKEGYGEETKIQVPQIHICQRAPDYRPLGKGLQGVGQHVYELSPTLLLNNPLMNPFNTHDSNYLPPPPLTSHATPQIRQARPPSIMTTNSAEYASPKLGGFSNNAYGGFRESGYGHPSGNLAAHQVYGNSSDVNGFRGSSYSVANPASSAPAPSSGNAYGYGGYNDYAQSGYANYNHAQGQNQGQGQTQGFVRRESANSNTTSGYSGWSSGYGDQDSAGGGYGNTSQNQQQYR</sequence>
<reference evidence="7 8" key="1">
    <citation type="submission" date="2013-07" db="EMBL/GenBank/DDBJ databases">
        <title>The Genome Sequence of Cryptococcus heveanensis BCC8398.</title>
        <authorList>
            <consortium name="The Broad Institute Genome Sequencing Platform"/>
            <person name="Cuomo C."/>
            <person name="Litvintseva A."/>
            <person name="Chen Y."/>
            <person name="Heitman J."/>
            <person name="Sun S."/>
            <person name="Springer D."/>
            <person name="Dromer F."/>
            <person name="Young S.K."/>
            <person name="Zeng Q."/>
            <person name="Gargeya S."/>
            <person name="Fitzgerald M."/>
            <person name="Abouelleil A."/>
            <person name="Alvarado L."/>
            <person name="Berlin A.M."/>
            <person name="Chapman S.B."/>
            <person name="Dewar J."/>
            <person name="Goldberg J."/>
            <person name="Griggs A."/>
            <person name="Gujja S."/>
            <person name="Hansen M."/>
            <person name="Howarth C."/>
            <person name="Imamovic A."/>
            <person name="Larimer J."/>
            <person name="McCowan C."/>
            <person name="Murphy C."/>
            <person name="Pearson M."/>
            <person name="Priest M."/>
            <person name="Roberts A."/>
            <person name="Saif S."/>
            <person name="Shea T."/>
            <person name="Sykes S."/>
            <person name="Wortman J."/>
            <person name="Nusbaum C."/>
            <person name="Birren B."/>
        </authorList>
    </citation>
    <scope>NUCLEOTIDE SEQUENCE [LARGE SCALE GENOMIC DNA]</scope>
    <source>
        <strain evidence="7 8">BCC8398</strain>
    </source>
</reference>
<dbReference type="PROSITE" id="PS50010">
    <property type="entry name" value="DH_2"/>
    <property type="match status" value="2"/>
</dbReference>
<dbReference type="SMART" id="SM00036">
    <property type="entry name" value="CNH"/>
    <property type="match status" value="1"/>
</dbReference>
<dbReference type="SUPFAM" id="SSF48065">
    <property type="entry name" value="DBL homology domain (DH-domain)"/>
    <property type="match status" value="2"/>
</dbReference>
<feature type="domain" description="DH" evidence="5">
    <location>
        <begin position="1006"/>
        <end position="1201"/>
    </location>
</feature>
<keyword evidence="2" id="KW-0344">Guanine-nucleotide releasing factor</keyword>
<evidence type="ECO:0008006" key="9">
    <source>
        <dbReference type="Google" id="ProtNLM"/>
    </source>
</evidence>
<dbReference type="InterPro" id="IPR000219">
    <property type="entry name" value="DH_dom"/>
</dbReference>
<feature type="compositionally biased region" description="Pro residues" evidence="3">
    <location>
        <begin position="194"/>
        <end position="205"/>
    </location>
</feature>
<feature type="compositionally biased region" description="Basic and acidic residues" evidence="3">
    <location>
        <begin position="329"/>
        <end position="343"/>
    </location>
</feature>
<feature type="region of interest" description="Disordered" evidence="3">
    <location>
        <begin position="507"/>
        <end position="585"/>
    </location>
</feature>
<name>A0A1B9H324_9TREE</name>
<feature type="compositionally biased region" description="Acidic residues" evidence="3">
    <location>
        <begin position="567"/>
        <end position="585"/>
    </location>
</feature>
<feature type="compositionally biased region" description="Polar residues" evidence="3">
    <location>
        <begin position="512"/>
        <end position="523"/>
    </location>
</feature>
<feature type="compositionally biased region" description="Low complexity" evidence="3">
    <location>
        <begin position="1924"/>
        <end position="1935"/>
    </location>
</feature>
<dbReference type="CDD" id="cd04435">
    <property type="entry name" value="DEP_fRom2"/>
    <property type="match status" value="1"/>
</dbReference>
<dbReference type="GO" id="GO:0005085">
    <property type="term" value="F:guanyl-nucleotide exchange factor activity"/>
    <property type="evidence" value="ECO:0007669"/>
    <property type="project" value="UniProtKB-KW"/>
</dbReference>
<dbReference type="InterPro" id="IPR041675">
    <property type="entry name" value="PH_5"/>
</dbReference>
<feature type="region of interest" description="Disordered" evidence="3">
    <location>
        <begin position="1316"/>
        <end position="1343"/>
    </location>
</feature>
<feature type="compositionally biased region" description="Low complexity" evidence="3">
    <location>
        <begin position="67"/>
        <end position="76"/>
    </location>
</feature>
<feature type="compositionally biased region" description="Polar residues" evidence="3">
    <location>
        <begin position="242"/>
        <end position="255"/>
    </location>
</feature>
<evidence type="ECO:0000256" key="1">
    <source>
        <dbReference type="ARBA" id="ARBA00022553"/>
    </source>
</evidence>
<dbReference type="Pfam" id="PF00621">
    <property type="entry name" value="RhoGEF"/>
    <property type="match status" value="2"/>
</dbReference>
<organism evidence="7 8">
    <name type="scientific">Kwoniella heveanensis BCC8398</name>
    <dbReference type="NCBI Taxonomy" id="1296120"/>
    <lineage>
        <taxon>Eukaryota</taxon>
        <taxon>Fungi</taxon>
        <taxon>Dikarya</taxon>
        <taxon>Basidiomycota</taxon>
        <taxon>Agaricomycotina</taxon>
        <taxon>Tremellomycetes</taxon>
        <taxon>Tremellales</taxon>
        <taxon>Cryptococcaceae</taxon>
        <taxon>Kwoniella</taxon>
    </lineage>
</organism>
<dbReference type="STRING" id="1296120.A0A1B9H324"/>
<feature type="domain" description="CNH" evidence="6">
    <location>
        <begin position="1426"/>
        <end position="1737"/>
    </location>
</feature>
<keyword evidence="8" id="KW-1185">Reference proteome</keyword>
<feature type="region of interest" description="Disordered" evidence="3">
    <location>
        <begin position="447"/>
        <end position="488"/>
    </location>
</feature>
<feature type="compositionally biased region" description="Polar residues" evidence="3">
    <location>
        <begin position="1969"/>
        <end position="1978"/>
    </location>
</feature>
<evidence type="ECO:0000313" key="7">
    <source>
        <dbReference type="EMBL" id="OCF37676.1"/>
    </source>
</evidence>
<evidence type="ECO:0000259" key="4">
    <source>
        <dbReference type="PROSITE" id="PS50003"/>
    </source>
</evidence>
<dbReference type="Proteomes" id="UP000092666">
    <property type="component" value="Unassembled WGS sequence"/>
</dbReference>
<dbReference type="InterPro" id="IPR001180">
    <property type="entry name" value="CNH_dom"/>
</dbReference>
<dbReference type="OrthoDB" id="2272012at2759"/>
<feature type="region of interest" description="Disordered" evidence="3">
    <location>
        <begin position="329"/>
        <end position="349"/>
    </location>
</feature>
<dbReference type="Gene3D" id="1.20.900.10">
    <property type="entry name" value="Dbl homology (DH) domain"/>
    <property type="match status" value="2"/>
</dbReference>
<evidence type="ECO:0000256" key="2">
    <source>
        <dbReference type="ARBA" id="ARBA00022658"/>
    </source>
</evidence>
<dbReference type="Pfam" id="PF00780">
    <property type="entry name" value="CNH"/>
    <property type="match status" value="1"/>
</dbReference>
<dbReference type="SMART" id="SM00233">
    <property type="entry name" value="PH"/>
    <property type="match status" value="1"/>
</dbReference>